<dbReference type="Proteomes" id="UP001596356">
    <property type="component" value="Unassembled WGS sequence"/>
</dbReference>
<sequence length="53" mass="5763">MGHVEPARVGLLIWASLADTVSPRFDVLDVAVGVHAHHRKPADRAVIVQRVAQ</sequence>
<name>A0ABW2AU91_9MICO</name>
<evidence type="ECO:0000313" key="2">
    <source>
        <dbReference type="Proteomes" id="UP001596356"/>
    </source>
</evidence>
<dbReference type="RefSeq" id="WP_377822773.1">
    <property type="nucleotide sequence ID" value="NZ_JBHSWJ010000002.1"/>
</dbReference>
<protein>
    <submittedName>
        <fullName evidence="1">Uncharacterized protein</fullName>
    </submittedName>
</protein>
<proteinExistence type="predicted"/>
<reference evidence="2" key="1">
    <citation type="journal article" date="2019" name="Int. J. Syst. Evol. Microbiol.">
        <title>The Global Catalogue of Microorganisms (GCM) 10K type strain sequencing project: providing services to taxonomists for standard genome sequencing and annotation.</title>
        <authorList>
            <consortium name="The Broad Institute Genomics Platform"/>
            <consortium name="The Broad Institute Genome Sequencing Center for Infectious Disease"/>
            <person name="Wu L."/>
            <person name="Ma J."/>
        </authorList>
    </citation>
    <scope>NUCLEOTIDE SEQUENCE [LARGE SCALE GENOMIC DNA]</scope>
    <source>
        <strain evidence="2">NBRC 106593</strain>
    </source>
</reference>
<comment type="caution">
    <text evidence="1">The sequence shown here is derived from an EMBL/GenBank/DDBJ whole genome shotgun (WGS) entry which is preliminary data.</text>
</comment>
<keyword evidence="2" id="KW-1185">Reference proteome</keyword>
<gene>
    <name evidence="1" type="ORF">ACFQBT_11370</name>
</gene>
<organism evidence="1 2">
    <name type="scientific">Branchiibius cervicis</name>
    <dbReference type="NCBI Taxonomy" id="908252"/>
    <lineage>
        <taxon>Bacteria</taxon>
        <taxon>Bacillati</taxon>
        <taxon>Actinomycetota</taxon>
        <taxon>Actinomycetes</taxon>
        <taxon>Micrococcales</taxon>
        <taxon>Dermacoccaceae</taxon>
        <taxon>Branchiibius</taxon>
    </lineage>
</organism>
<dbReference type="EMBL" id="JBHSWJ010000002">
    <property type="protein sequence ID" value="MFC6714383.1"/>
    <property type="molecule type" value="Genomic_DNA"/>
</dbReference>
<evidence type="ECO:0000313" key="1">
    <source>
        <dbReference type="EMBL" id="MFC6714383.1"/>
    </source>
</evidence>
<accession>A0ABW2AU91</accession>